<feature type="compositionally biased region" description="Basic and acidic residues" evidence="2">
    <location>
        <begin position="245"/>
        <end position="262"/>
    </location>
</feature>
<evidence type="ECO:0000256" key="1">
    <source>
        <dbReference type="ARBA" id="ARBA00010876"/>
    </source>
</evidence>
<comment type="similarity">
    <text evidence="1">Belongs to the pseudouridine synthase RluA family.</text>
</comment>
<dbReference type="InterPro" id="IPR006145">
    <property type="entry name" value="PsdUridine_synth_RsuA/RluA"/>
</dbReference>
<gene>
    <name evidence="4" type="ORF">A2946_01315</name>
</gene>
<feature type="region of interest" description="Disordered" evidence="2">
    <location>
        <begin position="245"/>
        <end position="269"/>
    </location>
</feature>
<dbReference type="SUPFAM" id="SSF55120">
    <property type="entry name" value="Pseudouridine synthase"/>
    <property type="match status" value="1"/>
</dbReference>
<evidence type="ECO:0000259" key="3">
    <source>
        <dbReference type="Pfam" id="PF00849"/>
    </source>
</evidence>
<dbReference type="GO" id="GO:0009982">
    <property type="term" value="F:pseudouridine synthase activity"/>
    <property type="evidence" value="ECO:0007669"/>
    <property type="project" value="InterPro"/>
</dbReference>
<dbReference type="PANTHER" id="PTHR21600:SF87">
    <property type="entry name" value="RNA PSEUDOURIDYLATE SYNTHASE DOMAIN-CONTAINING PROTEIN 1"/>
    <property type="match status" value="1"/>
</dbReference>
<protein>
    <recommendedName>
        <fullName evidence="3">Pseudouridine synthase RsuA/RluA-like domain-containing protein</fullName>
    </recommendedName>
</protein>
<dbReference type="Pfam" id="PF00849">
    <property type="entry name" value="PseudoU_synth_2"/>
    <property type="match status" value="1"/>
</dbReference>
<feature type="domain" description="Pseudouridine synthase RsuA/RluA-like" evidence="3">
    <location>
        <begin position="12"/>
        <end position="188"/>
    </location>
</feature>
<dbReference type="PANTHER" id="PTHR21600">
    <property type="entry name" value="MITOCHONDRIAL RNA PSEUDOURIDINE SYNTHASE"/>
    <property type="match status" value="1"/>
</dbReference>
<dbReference type="AlphaFoldDB" id="A0A1G2CLT2"/>
<proteinExistence type="inferred from homology"/>
<name>A0A1G2CLT2_9BACT</name>
<dbReference type="Proteomes" id="UP000178348">
    <property type="component" value="Unassembled WGS sequence"/>
</dbReference>
<organism evidence="4 5">
    <name type="scientific">Candidatus Liptonbacteria bacterium RIFCSPLOWO2_01_FULL_53_13</name>
    <dbReference type="NCBI Taxonomy" id="1798651"/>
    <lineage>
        <taxon>Bacteria</taxon>
        <taxon>Candidatus Liptoniibacteriota</taxon>
    </lineage>
</organism>
<dbReference type="GO" id="GO:0003723">
    <property type="term" value="F:RNA binding"/>
    <property type="evidence" value="ECO:0007669"/>
    <property type="project" value="InterPro"/>
</dbReference>
<dbReference type="GO" id="GO:0140098">
    <property type="term" value="F:catalytic activity, acting on RNA"/>
    <property type="evidence" value="ECO:0007669"/>
    <property type="project" value="UniProtKB-ARBA"/>
</dbReference>
<sequence>MKKPIILYEDENLLAVMKPVGMLVHGYKTSDKRHVTSGKETFKSTERTLVEWLLERYPELREVGDDKVMRPGIVHRLDRGTSGVMMVARTQKTFDYLKSLFQKHEIKKTYLALAEGEFKDKMGVIDMPIGLRNGTVKRTVHGGRMVKDAVTEYKVFKETKNKKGETRTLLEMRPKTGRTHQIRVHLASIGHPIVGDTLYGKGRSKSQIARRGSRTGRLAISDKRLAPERLMLHALSIEFTSPDGKRMRIESKAPAEFEMESKNRKRPLP</sequence>
<accession>A0A1G2CLT2</accession>
<dbReference type="Gene3D" id="3.30.2350.10">
    <property type="entry name" value="Pseudouridine synthase"/>
    <property type="match status" value="1"/>
</dbReference>
<comment type="caution">
    <text evidence="4">The sequence shown here is derived from an EMBL/GenBank/DDBJ whole genome shotgun (WGS) entry which is preliminary data.</text>
</comment>
<evidence type="ECO:0000256" key="2">
    <source>
        <dbReference type="SAM" id="MobiDB-lite"/>
    </source>
</evidence>
<dbReference type="InterPro" id="IPR006224">
    <property type="entry name" value="PsdUridine_synth_RluA-like_CS"/>
</dbReference>
<dbReference type="EMBL" id="MHLB01000015">
    <property type="protein sequence ID" value="OGZ02364.1"/>
    <property type="molecule type" value="Genomic_DNA"/>
</dbReference>
<dbReference type="GO" id="GO:0000455">
    <property type="term" value="P:enzyme-directed rRNA pseudouridine synthesis"/>
    <property type="evidence" value="ECO:0007669"/>
    <property type="project" value="TreeGrafter"/>
</dbReference>
<reference evidence="4 5" key="1">
    <citation type="journal article" date="2016" name="Nat. Commun.">
        <title>Thousands of microbial genomes shed light on interconnected biogeochemical processes in an aquifer system.</title>
        <authorList>
            <person name="Anantharaman K."/>
            <person name="Brown C.T."/>
            <person name="Hug L.A."/>
            <person name="Sharon I."/>
            <person name="Castelle C.J."/>
            <person name="Probst A.J."/>
            <person name="Thomas B.C."/>
            <person name="Singh A."/>
            <person name="Wilkins M.J."/>
            <person name="Karaoz U."/>
            <person name="Brodie E.L."/>
            <person name="Williams K.H."/>
            <person name="Hubbard S.S."/>
            <person name="Banfield J.F."/>
        </authorList>
    </citation>
    <scope>NUCLEOTIDE SEQUENCE [LARGE SCALE GENOMIC DNA]</scope>
</reference>
<dbReference type="InterPro" id="IPR020103">
    <property type="entry name" value="PsdUridine_synth_cat_dom_sf"/>
</dbReference>
<dbReference type="CDD" id="cd02869">
    <property type="entry name" value="PseudoU_synth_RluA_like"/>
    <property type="match status" value="1"/>
</dbReference>
<dbReference type="InterPro" id="IPR050188">
    <property type="entry name" value="RluA_PseudoU_synthase"/>
</dbReference>
<evidence type="ECO:0000313" key="4">
    <source>
        <dbReference type="EMBL" id="OGZ02364.1"/>
    </source>
</evidence>
<dbReference type="PROSITE" id="PS01129">
    <property type="entry name" value="PSI_RLU"/>
    <property type="match status" value="1"/>
</dbReference>
<evidence type="ECO:0000313" key="5">
    <source>
        <dbReference type="Proteomes" id="UP000178348"/>
    </source>
</evidence>